<dbReference type="Gene3D" id="1.20.1280.50">
    <property type="match status" value="1"/>
</dbReference>
<name>A0A067EBM5_CITSI</name>
<feature type="non-terminal residue" evidence="3">
    <location>
        <position position="252"/>
    </location>
</feature>
<dbReference type="EMBL" id="KK785138">
    <property type="protein sequence ID" value="KDO48612.1"/>
    <property type="molecule type" value="Genomic_DNA"/>
</dbReference>
<dbReference type="InterPro" id="IPR032675">
    <property type="entry name" value="LRR_dom_sf"/>
</dbReference>
<sequence>MCRLKKNHNVDRISALPQPILQLIMSFLPFKQLVQFCMISKVWLQAWHTFSDLEINEVKFLGPSKHGVSIRKLTVKTYGSEAALNFANRCISYAIESNVEELEVEHLRRLDTWNSLPQMVVCSKSLKVLTLQNYKLESLRNDDVKLLSLRKLHLSDVYADDQVMNNLFAQCPLLQHPEFVRYNSLVNVSSYEWLNNQISGLSLLKQLYISLCNNIESITISSLRLKKLIINTCERLVEVKIDTPNLTIFAYA</sequence>
<dbReference type="STRING" id="2711.A0A067EBM5"/>
<evidence type="ECO:0000313" key="4">
    <source>
        <dbReference type="Proteomes" id="UP000027120"/>
    </source>
</evidence>
<dbReference type="SUPFAM" id="SSF81383">
    <property type="entry name" value="F-box domain"/>
    <property type="match status" value="1"/>
</dbReference>
<dbReference type="PANTHER" id="PTHR31900">
    <property type="entry name" value="F-BOX/RNI SUPERFAMILY PROTEIN-RELATED"/>
    <property type="match status" value="1"/>
</dbReference>
<protein>
    <submittedName>
        <fullName evidence="3">Uncharacterized protein</fullName>
    </submittedName>
</protein>
<dbReference type="Pfam" id="PF24758">
    <property type="entry name" value="LRR_At5g56370"/>
    <property type="match status" value="1"/>
</dbReference>
<dbReference type="Proteomes" id="UP000027120">
    <property type="component" value="Unassembled WGS sequence"/>
</dbReference>
<accession>A0A067EBM5</accession>
<dbReference type="InterPro" id="IPR050232">
    <property type="entry name" value="FBL13/AtMIF1-like"/>
</dbReference>
<dbReference type="Gene3D" id="3.80.10.10">
    <property type="entry name" value="Ribonuclease Inhibitor"/>
    <property type="match status" value="1"/>
</dbReference>
<evidence type="ECO:0000313" key="3">
    <source>
        <dbReference type="EMBL" id="KDO48612.1"/>
    </source>
</evidence>
<keyword evidence="4" id="KW-1185">Reference proteome</keyword>
<dbReference type="SUPFAM" id="SSF52047">
    <property type="entry name" value="RNI-like"/>
    <property type="match status" value="1"/>
</dbReference>
<proteinExistence type="predicted"/>
<dbReference type="InterPro" id="IPR001810">
    <property type="entry name" value="F-box_dom"/>
</dbReference>
<dbReference type="InterPro" id="IPR036047">
    <property type="entry name" value="F-box-like_dom_sf"/>
</dbReference>
<organism evidence="3 4">
    <name type="scientific">Citrus sinensis</name>
    <name type="common">Sweet orange</name>
    <name type="synonym">Citrus aurantium var. sinensis</name>
    <dbReference type="NCBI Taxonomy" id="2711"/>
    <lineage>
        <taxon>Eukaryota</taxon>
        <taxon>Viridiplantae</taxon>
        <taxon>Streptophyta</taxon>
        <taxon>Embryophyta</taxon>
        <taxon>Tracheophyta</taxon>
        <taxon>Spermatophyta</taxon>
        <taxon>Magnoliopsida</taxon>
        <taxon>eudicotyledons</taxon>
        <taxon>Gunneridae</taxon>
        <taxon>Pentapetalae</taxon>
        <taxon>rosids</taxon>
        <taxon>malvids</taxon>
        <taxon>Sapindales</taxon>
        <taxon>Rutaceae</taxon>
        <taxon>Aurantioideae</taxon>
        <taxon>Citrus</taxon>
    </lineage>
</organism>
<evidence type="ECO:0000259" key="2">
    <source>
        <dbReference type="Pfam" id="PF24758"/>
    </source>
</evidence>
<reference evidence="3 4" key="1">
    <citation type="submission" date="2014-04" db="EMBL/GenBank/DDBJ databases">
        <authorList>
            <consortium name="International Citrus Genome Consortium"/>
            <person name="Gmitter F."/>
            <person name="Chen C."/>
            <person name="Farmerie W."/>
            <person name="Harkins T."/>
            <person name="Desany B."/>
            <person name="Mohiuddin M."/>
            <person name="Kodira C."/>
            <person name="Borodovsky M."/>
            <person name="Lomsadze A."/>
            <person name="Burns P."/>
            <person name="Jenkins J."/>
            <person name="Prochnik S."/>
            <person name="Shu S."/>
            <person name="Chapman J."/>
            <person name="Pitluck S."/>
            <person name="Schmutz J."/>
            <person name="Rokhsar D."/>
        </authorList>
    </citation>
    <scope>NUCLEOTIDE SEQUENCE</scope>
</reference>
<dbReference type="InterPro" id="IPR055411">
    <property type="entry name" value="LRR_FXL15/At3g58940/PEG3-like"/>
</dbReference>
<feature type="domain" description="F-box/LRR-repeat protein 15/At3g58940/PEG3-like LRR" evidence="2">
    <location>
        <begin position="93"/>
        <end position="249"/>
    </location>
</feature>
<dbReference type="Pfam" id="PF00646">
    <property type="entry name" value="F-box"/>
    <property type="match status" value="1"/>
</dbReference>
<dbReference type="PANTHER" id="PTHR31900:SF27">
    <property type="entry name" value="FBD DOMAIN-CONTAINING PROTEIN"/>
    <property type="match status" value="1"/>
</dbReference>
<feature type="domain" description="F-box" evidence="1">
    <location>
        <begin position="13"/>
        <end position="50"/>
    </location>
</feature>
<dbReference type="AlphaFoldDB" id="A0A067EBM5"/>
<evidence type="ECO:0000259" key="1">
    <source>
        <dbReference type="Pfam" id="PF00646"/>
    </source>
</evidence>
<gene>
    <name evidence="3" type="ORF">CISIN_1g037123mg</name>
</gene>